<gene>
    <name evidence="4" type="ORF">AKO1_003024</name>
</gene>
<keyword evidence="2" id="KW-0677">Repeat</keyword>
<comment type="caution">
    <text evidence="4">The sequence shown here is derived from an EMBL/GenBank/DDBJ whole genome shotgun (WGS) entry which is preliminary data.</text>
</comment>
<dbReference type="InterPro" id="IPR036322">
    <property type="entry name" value="WD40_repeat_dom_sf"/>
</dbReference>
<sequence>MSSLTITPQEQDEHDRNTDKNRLLFIGYNEKGKKFVGGTESGILVCESNPFMEIAMRKFPDGGIGFVEIINEKESIVALVGGGSHPAFELNIIKFYNYSTKKLTGQIICRQKVVSLKSRDQYCIRGAILNESPFATYKTSPNPKGLMSFVRDKMGSKCILAFPDEKKGCIRIINLSTTSTNKILKDHAFVAHEGSLHAITCNSLGSLVASASDNGTLLKLFDTQSGRKLHEFRRGKKKSTIHSIAISHDDTYVCCVSSSTLHVFSVKEDSVPQEAETNNASTPNSYASFFTKTGSSLIGAGYDVFNYCTNRGNRSRFKYHGIDSPSICTFMEKTNHKINVVTSEGIMLELEFDYSKDIEEPHTSTQNVFHVQK</sequence>
<comment type="similarity">
    <text evidence="3">Belongs to the WD repeat PROPPIN family.</text>
</comment>
<dbReference type="PANTHER" id="PTHR11227">
    <property type="entry name" value="WD-REPEAT PROTEIN INTERACTING WITH PHOSPHOINOSIDES WIPI -RELATED"/>
    <property type="match status" value="1"/>
</dbReference>
<dbReference type="Proteomes" id="UP001431209">
    <property type="component" value="Unassembled WGS sequence"/>
</dbReference>
<name>A0AAW2ZL18_9EUKA</name>
<evidence type="ECO:0000313" key="5">
    <source>
        <dbReference type="Proteomes" id="UP001431209"/>
    </source>
</evidence>
<dbReference type="Gene3D" id="2.130.10.10">
    <property type="entry name" value="YVTN repeat-like/Quinoprotein amine dehydrogenase"/>
    <property type="match status" value="1"/>
</dbReference>
<evidence type="ECO:0000313" key="4">
    <source>
        <dbReference type="EMBL" id="KAL0490511.1"/>
    </source>
</evidence>
<dbReference type="InterPro" id="IPR015943">
    <property type="entry name" value="WD40/YVTN_repeat-like_dom_sf"/>
</dbReference>
<dbReference type="SMART" id="SM00320">
    <property type="entry name" value="WD40"/>
    <property type="match status" value="2"/>
</dbReference>
<evidence type="ECO:0000256" key="2">
    <source>
        <dbReference type="ARBA" id="ARBA00022737"/>
    </source>
</evidence>
<protein>
    <submittedName>
        <fullName evidence="4">WD repeat domain phosphoinositide-interacting protein</fullName>
    </submittedName>
</protein>
<keyword evidence="1" id="KW-0853">WD repeat</keyword>
<keyword evidence="5" id="KW-1185">Reference proteome</keyword>
<proteinExistence type="inferred from homology"/>
<dbReference type="InterPro" id="IPR001680">
    <property type="entry name" value="WD40_rpt"/>
</dbReference>
<dbReference type="EMBL" id="JAOPGA020001692">
    <property type="protein sequence ID" value="KAL0490511.1"/>
    <property type="molecule type" value="Genomic_DNA"/>
</dbReference>
<dbReference type="InterPro" id="IPR048720">
    <property type="entry name" value="PROPPIN"/>
</dbReference>
<reference evidence="4 5" key="1">
    <citation type="submission" date="2024-03" db="EMBL/GenBank/DDBJ databases">
        <title>The Acrasis kona genome and developmental transcriptomes reveal deep origins of eukaryotic multicellular pathways.</title>
        <authorList>
            <person name="Sheikh S."/>
            <person name="Fu C.-J."/>
            <person name="Brown M.W."/>
            <person name="Baldauf S.L."/>
        </authorList>
    </citation>
    <scope>NUCLEOTIDE SEQUENCE [LARGE SCALE GENOMIC DNA]</scope>
    <source>
        <strain evidence="4 5">ATCC MYA-3509</strain>
    </source>
</reference>
<dbReference type="AlphaFoldDB" id="A0AAW2ZL18"/>
<evidence type="ECO:0000256" key="1">
    <source>
        <dbReference type="ARBA" id="ARBA00022574"/>
    </source>
</evidence>
<accession>A0AAW2ZL18</accession>
<organism evidence="4 5">
    <name type="scientific">Acrasis kona</name>
    <dbReference type="NCBI Taxonomy" id="1008807"/>
    <lineage>
        <taxon>Eukaryota</taxon>
        <taxon>Discoba</taxon>
        <taxon>Heterolobosea</taxon>
        <taxon>Tetramitia</taxon>
        <taxon>Eutetramitia</taxon>
        <taxon>Acrasidae</taxon>
        <taxon>Acrasis</taxon>
    </lineage>
</organism>
<dbReference type="GO" id="GO:0005737">
    <property type="term" value="C:cytoplasm"/>
    <property type="evidence" value="ECO:0007669"/>
    <property type="project" value="UniProtKB-ARBA"/>
</dbReference>
<evidence type="ECO:0000256" key="3">
    <source>
        <dbReference type="ARBA" id="ARBA00025740"/>
    </source>
</evidence>
<dbReference type="Pfam" id="PF21032">
    <property type="entry name" value="PROPPIN"/>
    <property type="match status" value="1"/>
</dbReference>
<dbReference type="SUPFAM" id="SSF50978">
    <property type="entry name" value="WD40 repeat-like"/>
    <property type="match status" value="1"/>
</dbReference>